<dbReference type="InterPro" id="IPR029033">
    <property type="entry name" value="His_PPase_superfam"/>
</dbReference>
<comment type="caution">
    <text evidence="1">The sequence shown here is derived from an EMBL/GenBank/DDBJ whole genome shotgun (WGS) entry which is preliminary data.</text>
</comment>
<dbReference type="EMBL" id="JBHSMD010000001">
    <property type="protein sequence ID" value="MFC5492151.1"/>
    <property type="molecule type" value="Genomic_DNA"/>
</dbReference>
<organism evidence="1 2">
    <name type="scientific">Nocardioides caricicola</name>
    <dbReference type="NCBI Taxonomy" id="634770"/>
    <lineage>
        <taxon>Bacteria</taxon>
        <taxon>Bacillati</taxon>
        <taxon>Actinomycetota</taxon>
        <taxon>Actinomycetes</taxon>
        <taxon>Propionibacteriales</taxon>
        <taxon>Nocardioidaceae</taxon>
        <taxon>Nocardioides</taxon>
    </lineage>
</organism>
<protein>
    <submittedName>
        <fullName evidence="1">Histidine phosphatase family protein</fullName>
    </submittedName>
</protein>
<sequence>MGVVILVRHGQASFGADDYDVLSETGWEQGRLLGRWLPEPSAVVAGGMRRHRETAEAAGWSPEIDAGWDEFDHLSVVAADPDRPTGELDRRQFQRAFEQATARWTSGGHDGEYAESWPGFVDRVRAALDRACARAGSGETVAVVTSGGPIAVACAAMADPDADAASYARLWNRFNTTIVNSSFTRVVVGSTGARLLTFNEHPHLDGAALTYR</sequence>
<dbReference type="RefSeq" id="WP_345177187.1">
    <property type="nucleotide sequence ID" value="NZ_BAABFQ010000006.1"/>
</dbReference>
<dbReference type="PANTHER" id="PTHR48100:SF1">
    <property type="entry name" value="HISTIDINE PHOSPHATASE FAMILY PROTEIN-RELATED"/>
    <property type="match status" value="1"/>
</dbReference>
<dbReference type="PANTHER" id="PTHR48100">
    <property type="entry name" value="BROAD-SPECIFICITY PHOSPHATASE YOR283W-RELATED"/>
    <property type="match status" value="1"/>
</dbReference>
<name>A0ABW0MV60_9ACTN</name>
<keyword evidence="2" id="KW-1185">Reference proteome</keyword>
<reference evidence="2" key="1">
    <citation type="journal article" date="2019" name="Int. J. Syst. Evol. Microbiol.">
        <title>The Global Catalogue of Microorganisms (GCM) 10K type strain sequencing project: providing services to taxonomists for standard genome sequencing and annotation.</title>
        <authorList>
            <consortium name="The Broad Institute Genomics Platform"/>
            <consortium name="The Broad Institute Genome Sequencing Center for Infectious Disease"/>
            <person name="Wu L."/>
            <person name="Ma J."/>
        </authorList>
    </citation>
    <scope>NUCLEOTIDE SEQUENCE [LARGE SCALE GENOMIC DNA]</scope>
    <source>
        <strain evidence="2">KACC 13778</strain>
    </source>
</reference>
<accession>A0ABW0MV60</accession>
<dbReference type="SUPFAM" id="SSF53254">
    <property type="entry name" value="Phosphoglycerate mutase-like"/>
    <property type="match status" value="1"/>
</dbReference>
<proteinExistence type="predicted"/>
<dbReference type="CDD" id="cd07067">
    <property type="entry name" value="HP_PGM_like"/>
    <property type="match status" value="1"/>
</dbReference>
<dbReference type="Gene3D" id="3.40.50.1240">
    <property type="entry name" value="Phosphoglycerate mutase-like"/>
    <property type="match status" value="1"/>
</dbReference>
<dbReference type="InterPro" id="IPR050275">
    <property type="entry name" value="PGM_Phosphatase"/>
</dbReference>
<dbReference type="Proteomes" id="UP001595956">
    <property type="component" value="Unassembled WGS sequence"/>
</dbReference>
<gene>
    <name evidence="1" type="ORF">ACFPKY_03520</name>
</gene>
<evidence type="ECO:0000313" key="1">
    <source>
        <dbReference type="EMBL" id="MFC5492151.1"/>
    </source>
</evidence>
<dbReference type="Pfam" id="PF00300">
    <property type="entry name" value="His_Phos_1"/>
    <property type="match status" value="1"/>
</dbReference>
<dbReference type="InterPro" id="IPR013078">
    <property type="entry name" value="His_Pase_superF_clade-1"/>
</dbReference>
<dbReference type="SMART" id="SM00855">
    <property type="entry name" value="PGAM"/>
    <property type="match status" value="1"/>
</dbReference>
<evidence type="ECO:0000313" key="2">
    <source>
        <dbReference type="Proteomes" id="UP001595956"/>
    </source>
</evidence>